<dbReference type="RefSeq" id="WP_143132645.1">
    <property type="nucleotide sequence ID" value="NZ_FOWC01000024.1"/>
</dbReference>
<dbReference type="Pfam" id="PF18155">
    <property type="entry name" value="pPIWI_RE_Z"/>
    <property type="match status" value="1"/>
</dbReference>
<gene>
    <name evidence="2" type="ORF">SAMN05421854_12478</name>
</gene>
<dbReference type="InterPro" id="IPR055254">
    <property type="entry name" value="pPIWI_RE_Z"/>
</dbReference>
<proteinExistence type="predicted"/>
<organism evidence="2 3">
    <name type="scientific">Amycolatopsis rubida</name>
    <dbReference type="NCBI Taxonomy" id="112413"/>
    <lineage>
        <taxon>Bacteria</taxon>
        <taxon>Bacillati</taxon>
        <taxon>Actinomycetota</taxon>
        <taxon>Actinomycetes</taxon>
        <taxon>Pseudonocardiales</taxon>
        <taxon>Pseudonocardiaceae</taxon>
        <taxon>Amycolatopsis</taxon>
    </lineage>
</organism>
<evidence type="ECO:0000313" key="2">
    <source>
        <dbReference type="EMBL" id="SFQ77726.1"/>
    </source>
</evidence>
<dbReference type="Proteomes" id="UP000199137">
    <property type="component" value="Unassembled WGS sequence"/>
</dbReference>
<dbReference type="EMBL" id="FOWC01000024">
    <property type="protein sequence ID" value="SFQ77726.1"/>
    <property type="molecule type" value="Genomic_DNA"/>
</dbReference>
<dbReference type="STRING" id="112413.SAMN05421854_12478"/>
<dbReference type="InterPro" id="IPR027417">
    <property type="entry name" value="P-loop_NTPase"/>
</dbReference>
<sequence>MRSSRSFFRPLVEEMRRFCSADAGLLYSACAVELGLETARRLSGSLRVRDTWPLFSGHPFARWAGLTISPADEAMLRLVRQELWTLAGPTSWAEAVRGYGQLTELVRGFDNVSWSEVPNRRQVGVARERWDVYDRLLIEAAPLSGRALLPAEAGRYSFFSGRNRLTLHLPELNATVPEPHDLGAPAAGGGQPMRVTKDELKATAKAMNRLRPENWVSRLNDVWFEISDGSEFVDSEELTIEGLTHVLGIVGAGKSTLRDILAVHVARKLNGRVTVVVNDVAEALKCVERYNACLGANGHAAPVIGISGRAEHLRRLHRRKTSRGVRNLLDHQDEGFAYVSVQCLLNPILAAQGAEPVEYHAAPCESLYPPTRATPDEADIDDVEWSSARRACPLWNRCGRHEGARRLRDAAIWVATPAALVDARIPWAQNSEKVHFLEAAARRSDLIVVDEADRVQVQLDAMFAPGIVLTGQGAQSWVDNTIIHRSGEFSAHGRVQLSSQTVETWNSSMHGVGMISDQLTAKLVQDKALRRWLPARHFSSWRLMQKLIADIYGTDQSRAAERDVVTDVLDAFRGNPYGDRARPGYEVWDADRELLQQELVTLTGQLLHTRFEDFTRNETLRVYRALFGLDLATLDEATRKLRCLQFEFFLRLAALEADLATVVAMWPRVRAAMRLGFSELYRRPVAYAPMVPEAPMGNVLGFQFREDAVDGEDRVRGQLRFFLCSGVGRALLDALPRMPEIDRRPGLQVMALSGSSWAGFSTRYHLRAPVTVLIKPDSRKKQPMRDGCVFRFEPLFDGGVPLTLSGVGLDRRFEILERMTVELGRGGNDGKLGTELSEIKNRDRRRALLLVGSYEEAQFVADCLHNLHPRWKGRVLRLVSDDAEDEAHAAEVGESQGDRQARIVRRGDVETLSEIRGAEILVAPLLAVERGHNILVSQRDYAAIGTVFFLARPQPRPDDLGLTVNIVNDWLCRNESEAAEWLASAGSLDEGARKFRSESRTRWHQAMNRSYGWLALAGKGREADHSAVTWNLLVLMWQAIGRLVRGGVEARVVFVDAAFLPRCAARRAFVRSGEEAEFVPDDAASSLLVSIAEQLGRYLDPDASERGVPESEIRIADLLYRPMWTALTKCLDEAMKGCDG</sequence>
<accession>A0A1I6B9W1</accession>
<dbReference type="AlphaFoldDB" id="A0A1I6B9W1"/>
<name>A0A1I6B9W1_9PSEU</name>
<dbReference type="SUPFAM" id="SSF52540">
    <property type="entry name" value="P-loop containing nucleoside triphosphate hydrolases"/>
    <property type="match status" value="1"/>
</dbReference>
<evidence type="ECO:0000259" key="1">
    <source>
        <dbReference type="Pfam" id="PF18155"/>
    </source>
</evidence>
<dbReference type="OrthoDB" id="8252072at2"/>
<protein>
    <recommendedName>
        <fullName evidence="1">pPIWI-RE three-gene island domain-containing protein</fullName>
    </recommendedName>
</protein>
<feature type="domain" description="pPIWI-RE three-gene island" evidence="1">
    <location>
        <begin position="29"/>
        <end position="181"/>
    </location>
</feature>
<reference evidence="2 3" key="1">
    <citation type="submission" date="2016-10" db="EMBL/GenBank/DDBJ databases">
        <authorList>
            <person name="de Groot N.N."/>
        </authorList>
    </citation>
    <scope>NUCLEOTIDE SEQUENCE [LARGE SCALE GENOMIC DNA]</scope>
    <source>
        <strain evidence="2 3">DSM 44637</strain>
    </source>
</reference>
<evidence type="ECO:0000313" key="3">
    <source>
        <dbReference type="Proteomes" id="UP000199137"/>
    </source>
</evidence>